<organism evidence="6">
    <name type="scientific">hydrothermal vent metagenome</name>
    <dbReference type="NCBI Taxonomy" id="652676"/>
    <lineage>
        <taxon>unclassified sequences</taxon>
        <taxon>metagenomes</taxon>
        <taxon>ecological metagenomes</taxon>
    </lineage>
</organism>
<keyword evidence="4" id="KW-0170">Cobalt</keyword>
<dbReference type="GO" id="GO:0005524">
    <property type="term" value="F:ATP binding"/>
    <property type="evidence" value="ECO:0007669"/>
    <property type="project" value="InterPro"/>
</dbReference>
<accession>A0A3B1CTF8</accession>
<dbReference type="InterPro" id="IPR050862">
    <property type="entry name" value="RdRp_reductase_class-2"/>
</dbReference>
<evidence type="ECO:0000256" key="2">
    <source>
        <dbReference type="ARBA" id="ARBA00022628"/>
    </source>
</evidence>
<evidence type="ECO:0000256" key="4">
    <source>
        <dbReference type="ARBA" id="ARBA00023285"/>
    </source>
</evidence>
<dbReference type="GO" id="GO:0004748">
    <property type="term" value="F:ribonucleoside-diphosphate reductase activity, thioredoxin disulfide as acceptor"/>
    <property type="evidence" value="ECO:0007669"/>
    <property type="project" value="UniProtKB-EC"/>
</dbReference>
<dbReference type="InterPro" id="IPR008926">
    <property type="entry name" value="RNR_R1-su_N"/>
</dbReference>
<protein>
    <submittedName>
        <fullName evidence="6">Ribonucleotide reductase of class II (Coenzyme B12-dependent)</fullName>
        <ecNumber evidence="6">1.17.4.1</ecNumber>
    </submittedName>
</protein>
<proteinExistence type="predicted"/>
<dbReference type="Pfam" id="PF00317">
    <property type="entry name" value="Ribonuc_red_lgN"/>
    <property type="match status" value="1"/>
</dbReference>
<name>A0A3B1CTF8_9ZZZZ</name>
<gene>
    <name evidence="6" type="ORF">MNBD_NITROSPIRAE02-1176</name>
</gene>
<dbReference type="PANTHER" id="PTHR43371:SF1">
    <property type="entry name" value="RIBONUCLEOSIDE-DIPHOSPHATE REDUCTASE"/>
    <property type="match status" value="1"/>
</dbReference>
<keyword evidence="3 6" id="KW-0560">Oxidoreductase</keyword>
<dbReference type="PANTHER" id="PTHR43371">
    <property type="entry name" value="VITAMIN B12-DEPENDENT RIBONUCLEOTIDE REDUCTASE"/>
    <property type="match status" value="1"/>
</dbReference>
<dbReference type="GO" id="GO:0009263">
    <property type="term" value="P:deoxyribonucleotide biosynthetic process"/>
    <property type="evidence" value="ECO:0007669"/>
    <property type="project" value="InterPro"/>
</dbReference>
<evidence type="ECO:0000256" key="1">
    <source>
        <dbReference type="ARBA" id="ARBA00001922"/>
    </source>
</evidence>
<dbReference type="GO" id="GO:0031419">
    <property type="term" value="F:cobalamin binding"/>
    <property type="evidence" value="ECO:0007669"/>
    <property type="project" value="UniProtKB-KW"/>
</dbReference>
<sequence length="67" mass="7827">MLNLTENALRVLSARYLLKNEKGEVVESPEGMFRRVASHVARAEGFYGEETQAWEQRFFTLMTELKF</sequence>
<dbReference type="SUPFAM" id="SSF48168">
    <property type="entry name" value="R1 subunit of ribonucleotide reductase, N-terminal domain"/>
    <property type="match status" value="1"/>
</dbReference>
<dbReference type="EC" id="1.17.4.1" evidence="6"/>
<dbReference type="Gene3D" id="3.20.70.20">
    <property type="match status" value="1"/>
</dbReference>
<evidence type="ECO:0000259" key="5">
    <source>
        <dbReference type="Pfam" id="PF00317"/>
    </source>
</evidence>
<dbReference type="AlphaFoldDB" id="A0A3B1CTF8"/>
<keyword evidence="2" id="KW-0846">Cobalamin</keyword>
<evidence type="ECO:0000256" key="3">
    <source>
        <dbReference type="ARBA" id="ARBA00023002"/>
    </source>
</evidence>
<evidence type="ECO:0000313" key="6">
    <source>
        <dbReference type="EMBL" id="VAX29771.1"/>
    </source>
</evidence>
<reference evidence="6" key="1">
    <citation type="submission" date="2018-06" db="EMBL/GenBank/DDBJ databases">
        <authorList>
            <person name="Zhirakovskaya E."/>
        </authorList>
    </citation>
    <scope>NUCLEOTIDE SEQUENCE</scope>
</reference>
<feature type="domain" description="Ribonucleotide reductase large subunit N-terminal" evidence="5">
    <location>
        <begin position="3"/>
        <end position="67"/>
    </location>
</feature>
<dbReference type="EMBL" id="UOGH01000131">
    <property type="protein sequence ID" value="VAX29771.1"/>
    <property type="molecule type" value="Genomic_DNA"/>
</dbReference>
<dbReference type="InterPro" id="IPR013509">
    <property type="entry name" value="RNR_lsu_N"/>
</dbReference>
<feature type="non-terminal residue" evidence="6">
    <location>
        <position position="67"/>
    </location>
</feature>
<comment type="cofactor">
    <cofactor evidence="1">
        <name>adenosylcob(III)alamin</name>
        <dbReference type="ChEBI" id="CHEBI:18408"/>
    </cofactor>
</comment>